<reference evidence="1" key="1">
    <citation type="submission" date="2019-06" db="EMBL/GenBank/DDBJ databases">
        <authorList>
            <person name="Zheng W."/>
        </authorList>
    </citation>
    <scope>NUCLEOTIDE SEQUENCE</scope>
    <source>
        <strain evidence="1">QDHG01</strain>
    </source>
</reference>
<name>A0A8J8NKB1_HALGN</name>
<sequence>MNLMRMLLSQFAKIVAPIQKKGKSKLQVQFLRLDTQLIKLDNVKRNGSSFSLKHKSIHQGQRQMYKGILHLAVLIKNLRTSKLDQKN</sequence>
<dbReference type="EMBL" id="RRYP01013782">
    <property type="protein sequence ID" value="TNV76333.1"/>
    <property type="molecule type" value="Genomic_DNA"/>
</dbReference>
<dbReference type="Proteomes" id="UP000785679">
    <property type="component" value="Unassembled WGS sequence"/>
</dbReference>
<proteinExistence type="predicted"/>
<organism evidence="1 2">
    <name type="scientific">Halteria grandinella</name>
    <dbReference type="NCBI Taxonomy" id="5974"/>
    <lineage>
        <taxon>Eukaryota</taxon>
        <taxon>Sar</taxon>
        <taxon>Alveolata</taxon>
        <taxon>Ciliophora</taxon>
        <taxon>Intramacronucleata</taxon>
        <taxon>Spirotrichea</taxon>
        <taxon>Stichotrichia</taxon>
        <taxon>Sporadotrichida</taxon>
        <taxon>Halteriidae</taxon>
        <taxon>Halteria</taxon>
    </lineage>
</organism>
<keyword evidence="2" id="KW-1185">Reference proteome</keyword>
<comment type="caution">
    <text evidence="1">The sequence shown here is derived from an EMBL/GenBank/DDBJ whole genome shotgun (WGS) entry which is preliminary data.</text>
</comment>
<evidence type="ECO:0000313" key="1">
    <source>
        <dbReference type="EMBL" id="TNV76333.1"/>
    </source>
</evidence>
<evidence type="ECO:0000313" key="2">
    <source>
        <dbReference type="Proteomes" id="UP000785679"/>
    </source>
</evidence>
<protein>
    <submittedName>
        <fullName evidence="1">Uncharacterized protein</fullName>
    </submittedName>
</protein>
<dbReference type="AlphaFoldDB" id="A0A8J8NKB1"/>
<gene>
    <name evidence="1" type="ORF">FGO68_gene7806</name>
</gene>
<accession>A0A8J8NKB1</accession>